<keyword evidence="4" id="KW-1185">Reference proteome</keyword>
<proteinExistence type="predicted"/>
<reference evidence="3 4" key="1">
    <citation type="submission" date="2019-03" db="EMBL/GenBank/DDBJ databases">
        <title>Genomic Encyclopedia of Type Strains, Phase IV (KMG-IV): sequencing the most valuable type-strain genomes for metagenomic binning, comparative biology and taxonomic classification.</title>
        <authorList>
            <person name="Goeker M."/>
        </authorList>
    </citation>
    <scope>NUCLEOTIDE SEQUENCE [LARGE SCALE GENOMIC DNA]</scope>
    <source>
        <strain evidence="3 4">DSM 26752</strain>
    </source>
</reference>
<keyword evidence="1" id="KW-0812">Transmembrane</keyword>
<dbReference type="OrthoDB" id="9794671at2"/>
<dbReference type="InterPro" id="IPR014225">
    <property type="entry name" value="Spore_II_D_firmicutes"/>
</dbReference>
<dbReference type="NCBIfam" id="TIGR02669">
    <property type="entry name" value="SpoIID_LytB"/>
    <property type="match status" value="1"/>
</dbReference>
<evidence type="ECO:0000313" key="3">
    <source>
        <dbReference type="EMBL" id="TCS88556.1"/>
    </source>
</evidence>
<dbReference type="Pfam" id="PF08486">
    <property type="entry name" value="SpoIID"/>
    <property type="match status" value="1"/>
</dbReference>
<accession>A0A4R3KTG2</accession>
<dbReference type="AlphaFoldDB" id="A0A4R3KTG2"/>
<name>A0A4R3KTG2_9FIRM</name>
<evidence type="ECO:0000313" key="4">
    <source>
        <dbReference type="Proteomes" id="UP000294567"/>
    </source>
</evidence>
<evidence type="ECO:0000256" key="1">
    <source>
        <dbReference type="SAM" id="Phobius"/>
    </source>
</evidence>
<feature type="transmembrane region" description="Helical" evidence="1">
    <location>
        <begin position="6"/>
        <end position="26"/>
    </location>
</feature>
<keyword evidence="1" id="KW-0472">Membrane</keyword>
<dbReference type="PANTHER" id="PTHR30032:SF4">
    <property type="entry name" value="AMIDASE ENHANCER"/>
    <property type="match status" value="1"/>
</dbReference>
<dbReference type="InterPro" id="IPR013693">
    <property type="entry name" value="SpoIID/LytB_N"/>
</dbReference>
<dbReference type="PANTHER" id="PTHR30032">
    <property type="entry name" value="N-ACETYLMURAMOYL-L-ALANINE AMIDASE-RELATED"/>
    <property type="match status" value="1"/>
</dbReference>
<dbReference type="Proteomes" id="UP000294567">
    <property type="component" value="Unassembled WGS sequence"/>
</dbReference>
<organism evidence="3 4">
    <name type="scientific">Keratinibaculum paraultunense</name>
    <dbReference type="NCBI Taxonomy" id="1278232"/>
    <lineage>
        <taxon>Bacteria</taxon>
        <taxon>Bacillati</taxon>
        <taxon>Bacillota</taxon>
        <taxon>Tissierellia</taxon>
        <taxon>Tissierellales</taxon>
        <taxon>Tepidimicrobiaceae</taxon>
        <taxon>Keratinibaculum</taxon>
    </lineage>
</organism>
<dbReference type="InterPro" id="IPR051922">
    <property type="entry name" value="Bact_Sporulation_Assoc"/>
</dbReference>
<dbReference type="EMBL" id="SMAE01000008">
    <property type="protein sequence ID" value="TCS88556.1"/>
    <property type="molecule type" value="Genomic_DNA"/>
</dbReference>
<evidence type="ECO:0000259" key="2">
    <source>
        <dbReference type="Pfam" id="PF08486"/>
    </source>
</evidence>
<dbReference type="NCBIfam" id="TIGR02870">
    <property type="entry name" value="spore_II_D"/>
    <property type="match status" value="1"/>
</dbReference>
<gene>
    <name evidence="3" type="ORF">EDD65_10891</name>
</gene>
<dbReference type="GO" id="GO:0030288">
    <property type="term" value="C:outer membrane-bounded periplasmic space"/>
    <property type="evidence" value="ECO:0007669"/>
    <property type="project" value="TreeGrafter"/>
</dbReference>
<comment type="caution">
    <text evidence="3">The sequence shown here is derived from an EMBL/GenBank/DDBJ whole genome shotgun (WGS) entry which is preliminary data.</text>
</comment>
<dbReference type="RefSeq" id="WP_132028092.1">
    <property type="nucleotide sequence ID" value="NZ_CP068564.1"/>
</dbReference>
<sequence>MKKFGIYTVIFLIVTIILPTAIVKTFKFVPIEDKINMDSNEFEKEIKKEQQKWTKGEIEEILLDGNIKVYDTRNNKVHTMNLEEYVKGVVAAEMPAEFHIEALKAQAVASRTYALHRSLNFPDGHPDHIEAPICTGIHCQAYLTFEELKSMHPKDWEKKYWPKIEEAVKSTEGQVLYYDGDLIEPLYHSTSGGMTEDALDVFQIDRPYLKPVPSPFEEEAPKFKTIVTLTGDEFIKKLLMKYPGSNITKENLGEKIKLVEKTKSGRIKKIAIDGTVVNGREIRDLFELNSTNFTITYNPKTNIVEIETIGYGHGVGMSQWGANGMAKKGSNYEEILKHFYTGVEIGQFTLHKGENKTENKN</sequence>
<feature type="domain" description="Sporulation stage II protein D amidase enhancer LytB N-terminal" evidence="2">
    <location>
        <begin position="71"/>
        <end position="178"/>
    </location>
</feature>
<keyword evidence="1" id="KW-1133">Transmembrane helix</keyword>
<dbReference type="InterPro" id="IPR013486">
    <property type="entry name" value="SpoIID/LytB"/>
</dbReference>
<protein>
    <submittedName>
        <fullName evidence="3">Stage II sporulation protein D</fullName>
    </submittedName>
</protein>
<dbReference type="GO" id="GO:0030435">
    <property type="term" value="P:sporulation resulting in formation of a cellular spore"/>
    <property type="evidence" value="ECO:0007669"/>
    <property type="project" value="InterPro"/>
</dbReference>